<keyword evidence="3" id="KW-1185">Reference proteome</keyword>
<accession>A0ABN9B116</accession>
<evidence type="ECO:0000313" key="3">
    <source>
        <dbReference type="Proteomes" id="UP001162483"/>
    </source>
</evidence>
<comment type="caution">
    <text evidence="2">The sequence shown here is derived from an EMBL/GenBank/DDBJ whole genome shotgun (WGS) entry which is preliminary data.</text>
</comment>
<gene>
    <name evidence="2" type="ORF">SPARVUS_LOCUS2015011</name>
</gene>
<dbReference type="Proteomes" id="UP001162483">
    <property type="component" value="Unassembled WGS sequence"/>
</dbReference>
<dbReference type="EMBL" id="CATNWA010002089">
    <property type="protein sequence ID" value="CAI9541983.1"/>
    <property type="molecule type" value="Genomic_DNA"/>
</dbReference>
<feature type="region of interest" description="Disordered" evidence="1">
    <location>
        <begin position="1"/>
        <end position="35"/>
    </location>
</feature>
<feature type="non-terminal residue" evidence="2">
    <location>
        <position position="1"/>
    </location>
</feature>
<evidence type="ECO:0000256" key="1">
    <source>
        <dbReference type="SAM" id="MobiDB-lite"/>
    </source>
</evidence>
<evidence type="ECO:0000313" key="2">
    <source>
        <dbReference type="EMBL" id="CAI9541983.1"/>
    </source>
</evidence>
<name>A0ABN9B116_9NEOB</name>
<organism evidence="2 3">
    <name type="scientific">Staurois parvus</name>
    <dbReference type="NCBI Taxonomy" id="386267"/>
    <lineage>
        <taxon>Eukaryota</taxon>
        <taxon>Metazoa</taxon>
        <taxon>Chordata</taxon>
        <taxon>Craniata</taxon>
        <taxon>Vertebrata</taxon>
        <taxon>Euteleostomi</taxon>
        <taxon>Amphibia</taxon>
        <taxon>Batrachia</taxon>
        <taxon>Anura</taxon>
        <taxon>Neobatrachia</taxon>
        <taxon>Ranoidea</taxon>
        <taxon>Ranidae</taxon>
        <taxon>Staurois</taxon>
    </lineage>
</organism>
<reference evidence="2" key="1">
    <citation type="submission" date="2023-05" db="EMBL/GenBank/DDBJ databases">
        <authorList>
            <person name="Stuckert A."/>
        </authorList>
    </citation>
    <scope>NUCLEOTIDE SEQUENCE</scope>
</reference>
<proteinExistence type="predicted"/>
<protein>
    <submittedName>
        <fullName evidence="2">Uncharacterized protein</fullName>
    </submittedName>
</protein>
<sequence length="71" mass="7698">GRPGYRNAGPRGDRDIVKLQGPGEEPGYSELQGPGETGYSGFRARGGRIIVQWQGPGRADISECRVRGERI</sequence>